<evidence type="ECO:0000313" key="2">
    <source>
        <dbReference type="EMBL" id="OMJ29777.1"/>
    </source>
</evidence>
<feature type="coiled-coil region" evidence="1">
    <location>
        <begin position="7"/>
        <end position="41"/>
    </location>
</feature>
<accession>A0A1R1YSC2</accession>
<gene>
    <name evidence="2" type="ORF">AYI69_g698</name>
</gene>
<organism evidence="2 3">
    <name type="scientific">Smittium culicis</name>
    <dbReference type="NCBI Taxonomy" id="133412"/>
    <lineage>
        <taxon>Eukaryota</taxon>
        <taxon>Fungi</taxon>
        <taxon>Fungi incertae sedis</taxon>
        <taxon>Zoopagomycota</taxon>
        <taxon>Kickxellomycotina</taxon>
        <taxon>Harpellomycetes</taxon>
        <taxon>Harpellales</taxon>
        <taxon>Legeriomycetaceae</taxon>
        <taxon>Smittium</taxon>
    </lineage>
</organism>
<dbReference type="EMBL" id="LSSM01000183">
    <property type="protein sequence ID" value="OMJ29777.1"/>
    <property type="molecule type" value="Genomic_DNA"/>
</dbReference>
<comment type="caution">
    <text evidence="2">The sequence shown here is derived from an EMBL/GenBank/DDBJ whole genome shotgun (WGS) entry which is preliminary data.</text>
</comment>
<dbReference type="Proteomes" id="UP000187429">
    <property type="component" value="Unassembled WGS sequence"/>
</dbReference>
<reference evidence="3" key="1">
    <citation type="submission" date="2017-01" db="EMBL/GenBank/DDBJ databases">
        <authorList>
            <person name="Wang Y."/>
            <person name="White M."/>
            <person name="Kvist S."/>
            <person name="Moncalvo J.-M."/>
        </authorList>
    </citation>
    <scope>NUCLEOTIDE SEQUENCE [LARGE SCALE GENOMIC DNA]</scope>
    <source>
        <strain evidence="3">ID-206-W2</strain>
    </source>
</reference>
<feature type="coiled-coil region" evidence="1">
    <location>
        <begin position="84"/>
        <end position="178"/>
    </location>
</feature>
<protein>
    <submittedName>
        <fullName evidence="2">Uncharacterized protein</fullName>
    </submittedName>
</protein>
<proteinExistence type="predicted"/>
<dbReference type="AlphaFoldDB" id="A0A1R1YSC2"/>
<name>A0A1R1YSC2_9FUNG</name>
<evidence type="ECO:0000256" key="1">
    <source>
        <dbReference type="SAM" id="Coils"/>
    </source>
</evidence>
<dbReference type="OrthoDB" id="10375409at2759"/>
<keyword evidence="3" id="KW-1185">Reference proteome</keyword>
<keyword evidence="1" id="KW-0175">Coiled coil</keyword>
<sequence>MDLEKSIEDSEQEVSKYSNISEELKKDLETSKTEKKELEAKIDSMAGVISTQAEDLTKIIADKERALIKVDEYEEIQSSNKKEIIELNKELSAANENALSLQKKINEMEKLYSEIINEKDSLVLKNENLNSEIESFKKEMKFRLIEKDKSVADLKCELNNVKENNEIINASLYELRKE</sequence>
<evidence type="ECO:0000313" key="3">
    <source>
        <dbReference type="Proteomes" id="UP000187429"/>
    </source>
</evidence>